<dbReference type="RefSeq" id="WP_284920745.1">
    <property type="nucleotide sequence ID" value="NZ_CP126980.1"/>
</dbReference>
<evidence type="ECO:0000313" key="2">
    <source>
        <dbReference type="Proteomes" id="UP001240150"/>
    </source>
</evidence>
<gene>
    <name evidence="1" type="ORF">ACTOB_002957</name>
</gene>
<proteinExistence type="predicted"/>
<dbReference type="EMBL" id="CP126980">
    <property type="protein sequence ID" value="WIM99307.1"/>
    <property type="molecule type" value="Genomic_DNA"/>
</dbReference>
<protein>
    <submittedName>
        <fullName evidence="1">Uncharacterized protein</fullName>
    </submittedName>
</protein>
<reference evidence="1 2" key="1">
    <citation type="submission" date="2023-06" db="EMBL/GenBank/DDBJ databases">
        <authorList>
            <person name="Yushchuk O."/>
            <person name="Binda E."/>
            <person name="Ruckert-Reed C."/>
            <person name="Fedorenko V."/>
            <person name="Kalinowski J."/>
            <person name="Marinelli F."/>
        </authorList>
    </citation>
    <scope>NUCLEOTIDE SEQUENCE [LARGE SCALE GENOMIC DNA]</scope>
    <source>
        <strain evidence="1 2">NRRL 3884</strain>
    </source>
</reference>
<keyword evidence="2" id="KW-1185">Reference proteome</keyword>
<evidence type="ECO:0000313" key="1">
    <source>
        <dbReference type="EMBL" id="WIM99307.1"/>
    </source>
</evidence>
<accession>A0ABY8WPC3</accession>
<sequence length="150" mass="15626">MAADCDMLATSAATTLVALMGTAAWRPARSLLAGVWQRNAPDQAGGVREALDGAERIVAMARGGGDVPVARGCGDVPVARGGGAGAVADAVRTDWRQRIAAFLAANPDAGNDLREAVRQMSALSRSTLTYSRPQDFGRHYLSAGEMLINE</sequence>
<dbReference type="Proteomes" id="UP001240150">
    <property type="component" value="Chromosome"/>
</dbReference>
<name>A0ABY8WPC3_9ACTN</name>
<organism evidence="1 2">
    <name type="scientific">Actinoplanes oblitus</name>
    <dbReference type="NCBI Taxonomy" id="3040509"/>
    <lineage>
        <taxon>Bacteria</taxon>
        <taxon>Bacillati</taxon>
        <taxon>Actinomycetota</taxon>
        <taxon>Actinomycetes</taxon>
        <taxon>Micromonosporales</taxon>
        <taxon>Micromonosporaceae</taxon>
        <taxon>Actinoplanes</taxon>
    </lineage>
</organism>